<keyword evidence="7 15" id="KW-0479">Metal-binding</keyword>
<proteinExistence type="inferred from homology"/>
<evidence type="ECO:0000256" key="11">
    <source>
        <dbReference type="ARBA" id="ARBA00023154"/>
    </source>
</evidence>
<comment type="function">
    <text evidence="15">Catalyzes the hydrolysis of N-succinyl-L,L-diaminopimelic acid (SDAP), forming succinate and LL-2,6-diaminopimelate (DAP), an intermediate involved in the bacterial biosynthesis of lysine and meso-diaminopimelic acid, an essential component of bacterial cell walls.</text>
</comment>
<accession>A0A1E5QBF7</accession>
<name>A0A1E5QBF7_9PROT</name>
<dbReference type="InterPro" id="IPR011650">
    <property type="entry name" value="Peptidase_M20_dimer"/>
</dbReference>
<dbReference type="GO" id="GO:0009014">
    <property type="term" value="F:succinyl-diaminopimelate desuccinylase activity"/>
    <property type="evidence" value="ECO:0007669"/>
    <property type="project" value="UniProtKB-UniRule"/>
</dbReference>
<dbReference type="GO" id="GO:0006526">
    <property type="term" value="P:L-arginine biosynthetic process"/>
    <property type="evidence" value="ECO:0007669"/>
    <property type="project" value="TreeGrafter"/>
</dbReference>
<evidence type="ECO:0000256" key="2">
    <source>
        <dbReference type="ARBA" id="ARBA00006746"/>
    </source>
</evidence>
<organism evidence="17 18">
    <name type="scientific">Magnetovibrio blakemorei</name>
    <dbReference type="NCBI Taxonomy" id="28181"/>
    <lineage>
        <taxon>Bacteria</taxon>
        <taxon>Pseudomonadati</taxon>
        <taxon>Pseudomonadota</taxon>
        <taxon>Alphaproteobacteria</taxon>
        <taxon>Rhodospirillales</taxon>
        <taxon>Magnetovibrionaceae</taxon>
        <taxon>Magnetovibrio</taxon>
    </lineage>
</organism>
<sequence>MGVTPIDPVKLTQALIQCPSVTPDDAGALAVLEQALCPLGFACHRLPFSQAGTPDVDNLYARWGTRGPNLCFAGHTDVVPVGDQAAWRHPPFGAEIENGILYGRGAVDMKAAIACFVSAAARYLQKHGDTFVGSLSFLITGDEEGPALNGTDKMLDWLVANGETLDACIVGEPTNTDALGDTIKIGRRGSLNGFITQRGTQGHVAYPHLADNPVPKLVKLLSVLTEQPIDHGTAHFQPSNLEVTSVDVGNLATNVIPNAAKAVFNVRFNDTFSSTTLKDKLTDMLVGAGDNFELRFEVSGESFLTPPGKLSDVMVRAVQKITGLTPALSTTGGTSDARFIKDHCAVAEFGLTNATAHKVDEHARVDDIRQLADIYFEMISAFFEAPSP</sequence>
<evidence type="ECO:0000256" key="7">
    <source>
        <dbReference type="ARBA" id="ARBA00022723"/>
    </source>
</evidence>
<feature type="domain" description="Peptidase M20 dimerisation" evidence="16">
    <location>
        <begin position="185"/>
        <end position="285"/>
    </location>
</feature>
<keyword evidence="8 15" id="KW-0378">Hydrolase</keyword>
<feature type="binding site" evidence="15">
    <location>
        <position position="75"/>
    </location>
    <ligand>
        <name>Zn(2+)</name>
        <dbReference type="ChEBI" id="CHEBI:29105"/>
        <label>1</label>
    </ligand>
</feature>
<comment type="subunit">
    <text evidence="3 15">Homodimer.</text>
</comment>
<dbReference type="GO" id="GO:0050897">
    <property type="term" value="F:cobalt ion binding"/>
    <property type="evidence" value="ECO:0007669"/>
    <property type="project" value="UniProtKB-UniRule"/>
</dbReference>
<feature type="binding site" evidence="15">
    <location>
        <position position="144"/>
    </location>
    <ligand>
        <name>Zn(2+)</name>
        <dbReference type="ChEBI" id="CHEBI:29105"/>
        <label>2</label>
    </ligand>
</feature>
<dbReference type="NCBIfam" id="NF009557">
    <property type="entry name" value="PRK13009.1"/>
    <property type="match status" value="1"/>
</dbReference>
<dbReference type="InterPro" id="IPR050072">
    <property type="entry name" value="Peptidase_M20A"/>
</dbReference>
<evidence type="ECO:0000256" key="3">
    <source>
        <dbReference type="ARBA" id="ARBA00011738"/>
    </source>
</evidence>
<evidence type="ECO:0000256" key="8">
    <source>
        <dbReference type="ARBA" id="ARBA00022801"/>
    </source>
</evidence>
<feature type="binding site" evidence="15">
    <location>
        <position position="172"/>
    </location>
    <ligand>
        <name>Zn(2+)</name>
        <dbReference type="ChEBI" id="CHEBI:29105"/>
        <label>1</label>
    </ligand>
</feature>
<dbReference type="SUPFAM" id="SSF53187">
    <property type="entry name" value="Zn-dependent exopeptidases"/>
    <property type="match status" value="1"/>
</dbReference>
<dbReference type="InterPro" id="IPR036264">
    <property type="entry name" value="Bact_exopeptidase_dim_dom"/>
</dbReference>
<evidence type="ECO:0000313" key="17">
    <source>
        <dbReference type="EMBL" id="OEJ69372.1"/>
    </source>
</evidence>
<protein>
    <recommendedName>
        <fullName evidence="5 15">Succinyl-diaminopimelate desuccinylase</fullName>
        <shortName evidence="15">SDAP desuccinylase</shortName>
        <ecNumber evidence="4 15">3.5.1.18</ecNumber>
    </recommendedName>
    <alternativeName>
        <fullName evidence="13 15">N-succinyl-LL-2,6-diaminoheptanedioate amidohydrolase</fullName>
    </alternativeName>
</protein>
<evidence type="ECO:0000256" key="10">
    <source>
        <dbReference type="ARBA" id="ARBA00022915"/>
    </source>
</evidence>
<evidence type="ECO:0000256" key="5">
    <source>
        <dbReference type="ARBA" id="ARBA00022391"/>
    </source>
</evidence>
<dbReference type="OrthoDB" id="9809784at2"/>
<dbReference type="InterPro" id="IPR001261">
    <property type="entry name" value="ArgE/DapE_CS"/>
</dbReference>
<comment type="catalytic activity">
    <reaction evidence="14 15">
        <text>N-succinyl-(2S,6S)-2,6-diaminopimelate + H2O = (2S,6S)-2,6-diaminopimelate + succinate</text>
        <dbReference type="Rhea" id="RHEA:22608"/>
        <dbReference type="ChEBI" id="CHEBI:15377"/>
        <dbReference type="ChEBI" id="CHEBI:30031"/>
        <dbReference type="ChEBI" id="CHEBI:57609"/>
        <dbReference type="ChEBI" id="CHEBI:58087"/>
        <dbReference type="EC" id="3.5.1.18"/>
    </reaction>
</comment>
<dbReference type="Pfam" id="PF01546">
    <property type="entry name" value="Peptidase_M20"/>
    <property type="match status" value="1"/>
</dbReference>
<dbReference type="GO" id="GO:0008270">
    <property type="term" value="F:zinc ion binding"/>
    <property type="evidence" value="ECO:0007669"/>
    <property type="project" value="UniProtKB-UniRule"/>
</dbReference>
<keyword evidence="6 15" id="KW-0028">Amino-acid biosynthesis</keyword>
<comment type="similarity">
    <text evidence="2 15">Belongs to the peptidase M20A family. DapE subfamily.</text>
</comment>
<dbReference type="InterPro" id="IPR002933">
    <property type="entry name" value="Peptidase_M20"/>
</dbReference>
<dbReference type="PANTHER" id="PTHR43808:SF31">
    <property type="entry name" value="N-ACETYL-L-CITRULLINE DEACETYLASE"/>
    <property type="match status" value="1"/>
</dbReference>
<evidence type="ECO:0000256" key="13">
    <source>
        <dbReference type="ARBA" id="ARBA00031891"/>
    </source>
</evidence>
<dbReference type="UniPathway" id="UPA00034">
    <property type="reaction ID" value="UER00021"/>
</dbReference>
<dbReference type="InterPro" id="IPR005941">
    <property type="entry name" value="DapE_proteobac"/>
</dbReference>
<feature type="active site" description="Proton acceptor" evidence="15">
    <location>
        <position position="143"/>
    </location>
</feature>
<dbReference type="CDD" id="cd03891">
    <property type="entry name" value="M20_DapE_proteobac"/>
    <property type="match status" value="1"/>
</dbReference>
<comment type="caution">
    <text evidence="17">The sequence shown here is derived from an EMBL/GenBank/DDBJ whole genome shotgun (WGS) entry which is preliminary data.</text>
</comment>
<evidence type="ECO:0000256" key="4">
    <source>
        <dbReference type="ARBA" id="ARBA00011921"/>
    </source>
</evidence>
<dbReference type="STRING" id="28181.BEN30_04020"/>
<feature type="binding site" evidence="15">
    <location>
        <position position="108"/>
    </location>
    <ligand>
        <name>Zn(2+)</name>
        <dbReference type="ChEBI" id="CHEBI:29105"/>
        <label>2</label>
    </ligand>
</feature>
<dbReference type="Pfam" id="PF07687">
    <property type="entry name" value="M20_dimer"/>
    <property type="match status" value="1"/>
</dbReference>
<dbReference type="PANTHER" id="PTHR43808">
    <property type="entry name" value="ACETYLORNITHINE DEACETYLASE"/>
    <property type="match status" value="1"/>
</dbReference>
<dbReference type="PROSITE" id="PS00759">
    <property type="entry name" value="ARGE_DAPE_CPG2_2"/>
    <property type="match status" value="1"/>
</dbReference>
<evidence type="ECO:0000256" key="15">
    <source>
        <dbReference type="HAMAP-Rule" id="MF_01690"/>
    </source>
</evidence>
<feature type="binding site" evidence="15">
    <location>
        <position position="108"/>
    </location>
    <ligand>
        <name>Zn(2+)</name>
        <dbReference type="ChEBI" id="CHEBI:29105"/>
        <label>1</label>
    </ligand>
</feature>
<dbReference type="SUPFAM" id="SSF55031">
    <property type="entry name" value="Bacterial exopeptidase dimerisation domain"/>
    <property type="match status" value="1"/>
</dbReference>
<comment type="cofactor">
    <cofactor evidence="15">
        <name>Zn(2+)</name>
        <dbReference type="ChEBI" id="CHEBI:29105"/>
    </cofactor>
    <cofactor evidence="15">
        <name>Co(2+)</name>
        <dbReference type="ChEBI" id="CHEBI:48828"/>
    </cofactor>
    <text evidence="15">Binds 2 Zn(2+) or Co(2+) ions per subunit.</text>
</comment>
<feature type="binding site" evidence="15">
    <location>
        <position position="357"/>
    </location>
    <ligand>
        <name>Zn(2+)</name>
        <dbReference type="ChEBI" id="CHEBI:29105"/>
        <label>2</label>
    </ligand>
</feature>
<reference evidence="18" key="1">
    <citation type="submission" date="2016-07" db="EMBL/GenBank/DDBJ databases">
        <authorList>
            <person name="Florea S."/>
            <person name="Webb J.S."/>
            <person name="Jaromczyk J."/>
            <person name="Schardl C.L."/>
        </authorList>
    </citation>
    <scope>NUCLEOTIDE SEQUENCE [LARGE SCALE GENOMIC DNA]</scope>
    <source>
        <strain evidence="18">MV-1</strain>
    </source>
</reference>
<evidence type="ECO:0000256" key="12">
    <source>
        <dbReference type="ARBA" id="ARBA00023285"/>
    </source>
</evidence>
<evidence type="ECO:0000256" key="9">
    <source>
        <dbReference type="ARBA" id="ARBA00022833"/>
    </source>
</evidence>
<evidence type="ECO:0000256" key="1">
    <source>
        <dbReference type="ARBA" id="ARBA00005130"/>
    </source>
</evidence>
<keyword evidence="12 15" id="KW-0170">Cobalt</keyword>
<dbReference type="HAMAP" id="MF_01690">
    <property type="entry name" value="DapE"/>
    <property type="match status" value="1"/>
</dbReference>
<evidence type="ECO:0000313" key="18">
    <source>
        <dbReference type="Proteomes" id="UP000095347"/>
    </source>
</evidence>
<keyword evidence="9 15" id="KW-0862">Zinc</keyword>
<dbReference type="Gene3D" id="3.40.630.10">
    <property type="entry name" value="Zn peptidases"/>
    <property type="match status" value="2"/>
</dbReference>
<keyword evidence="10 15" id="KW-0220">Diaminopimelate biosynthesis</keyword>
<gene>
    <name evidence="15" type="primary">dapE</name>
    <name evidence="17" type="ORF">BEN30_04020</name>
</gene>
<dbReference type="NCBIfam" id="TIGR01246">
    <property type="entry name" value="dapE_proteo"/>
    <property type="match status" value="1"/>
</dbReference>
<keyword evidence="11 15" id="KW-0457">Lysine biosynthesis</keyword>
<keyword evidence="18" id="KW-1185">Reference proteome</keyword>
<dbReference type="GO" id="GO:0008777">
    <property type="term" value="F:acetylornithine deacetylase activity"/>
    <property type="evidence" value="ECO:0007669"/>
    <property type="project" value="TreeGrafter"/>
</dbReference>
<comment type="pathway">
    <text evidence="1 15">Amino-acid biosynthesis; L-lysine biosynthesis via DAP pathway; LL-2,6-diaminopimelate from (S)-tetrahydrodipicolinate (succinylase route): step 3/3.</text>
</comment>
<dbReference type="Proteomes" id="UP000095347">
    <property type="component" value="Unassembled WGS sequence"/>
</dbReference>
<feature type="active site" evidence="15">
    <location>
        <position position="77"/>
    </location>
</feature>
<evidence type="ECO:0000256" key="6">
    <source>
        <dbReference type="ARBA" id="ARBA00022605"/>
    </source>
</evidence>
<dbReference type="GO" id="GO:0009089">
    <property type="term" value="P:lysine biosynthetic process via diaminopimelate"/>
    <property type="evidence" value="ECO:0007669"/>
    <property type="project" value="UniProtKB-UniRule"/>
</dbReference>
<evidence type="ECO:0000259" key="16">
    <source>
        <dbReference type="Pfam" id="PF07687"/>
    </source>
</evidence>
<dbReference type="EMBL" id="MCGG01000008">
    <property type="protein sequence ID" value="OEJ69372.1"/>
    <property type="molecule type" value="Genomic_DNA"/>
</dbReference>
<dbReference type="AlphaFoldDB" id="A0A1E5QBF7"/>
<evidence type="ECO:0000256" key="14">
    <source>
        <dbReference type="ARBA" id="ARBA00051301"/>
    </source>
</evidence>
<dbReference type="EC" id="3.5.1.18" evidence="4 15"/>
<dbReference type="GO" id="GO:0019877">
    <property type="term" value="P:diaminopimelate biosynthetic process"/>
    <property type="evidence" value="ECO:0007669"/>
    <property type="project" value="UniProtKB-UniRule"/>
</dbReference>